<comment type="caution">
    <text evidence="1">The sequence shown here is derived from an EMBL/GenBank/DDBJ whole genome shotgun (WGS) entry which is preliminary data.</text>
</comment>
<proteinExistence type="predicted"/>
<dbReference type="EMBL" id="JAJA02000002">
    <property type="protein sequence ID" value="KWS02337.1"/>
    <property type="molecule type" value="Genomic_DNA"/>
</dbReference>
<reference evidence="1 2" key="1">
    <citation type="journal article" date="2014" name="Genome Announc.">
        <title>Draft Genome Sequence of Lysobacter capsici AZ78, a Bacterium Antagonistic to Plant-Pathogenic Oomycetes.</title>
        <authorList>
            <person name="Puopolo G."/>
            <person name="Sonego P."/>
            <person name="Engelen K."/>
            <person name="Pertot I."/>
        </authorList>
    </citation>
    <scope>NUCLEOTIDE SEQUENCE [LARGE SCALE GENOMIC DNA]</scope>
    <source>
        <strain evidence="1 2">AZ78</strain>
    </source>
</reference>
<organism evidence="1 2">
    <name type="scientific">Lysobacter capsici AZ78</name>
    <dbReference type="NCBI Taxonomy" id="1444315"/>
    <lineage>
        <taxon>Bacteria</taxon>
        <taxon>Pseudomonadati</taxon>
        <taxon>Pseudomonadota</taxon>
        <taxon>Gammaproteobacteria</taxon>
        <taxon>Lysobacterales</taxon>
        <taxon>Lysobacteraceae</taxon>
        <taxon>Lysobacter</taxon>
    </lineage>
</organism>
<protein>
    <submittedName>
        <fullName evidence="1">Uncharacterized protein</fullName>
    </submittedName>
</protein>
<dbReference type="Proteomes" id="UP000023435">
    <property type="component" value="Unassembled WGS sequence"/>
</dbReference>
<name>A0A108U4D7_9GAMM</name>
<accession>A0A108U4D7</accession>
<dbReference type="AlphaFoldDB" id="A0A108U4D7"/>
<gene>
    <name evidence="1" type="ORF">AZ78_5004</name>
</gene>
<evidence type="ECO:0000313" key="1">
    <source>
        <dbReference type="EMBL" id="KWS02337.1"/>
    </source>
</evidence>
<evidence type="ECO:0000313" key="2">
    <source>
        <dbReference type="Proteomes" id="UP000023435"/>
    </source>
</evidence>
<sequence>MNNGGAVSTRDFGSPSLGAGHGVVIPAKAGIQRLQRVVATIPSTTFSRACHEAKRPANSHRA</sequence>
<keyword evidence="2" id="KW-1185">Reference proteome</keyword>